<keyword evidence="3" id="KW-1185">Reference proteome</keyword>
<feature type="domain" description="Helicase Helix-turn-helix" evidence="1">
    <location>
        <begin position="247"/>
        <end position="306"/>
    </location>
</feature>
<organism evidence="2 3">
    <name type="scientific">Fructilactobacillus ixorae</name>
    <dbReference type="NCBI Taxonomy" id="1750535"/>
    <lineage>
        <taxon>Bacteria</taxon>
        <taxon>Bacillati</taxon>
        <taxon>Bacillota</taxon>
        <taxon>Bacilli</taxon>
        <taxon>Lactobacillales</taxon>
        <taxon>Lactobacillaceae</taxon>
        <taxon>Fructilactobacillus</taxon>
    </lineage>
</organism>
<dbReference type="Pfam" id="PF14493">
    <property type="entry name" value="HTH_40"/>
    <property type="match status" value="1"/>
</dbReference>
<gene>
    <name evidence="2" type="ORF">M8332_03720</name>
</gene>
<protein>
    <submittedName>
        <fullName evidence="2">Helix-turn-helix domain-containing protein</fullName>
    </submittedName>
</protein>
<accession>A0ABY5C1V9</accession>
<dbReference type="InterPro" id="IPR029491">
    <property type="entry name" value="Helicase_HTH"/>
</dbReference>
<dbReference type="RefSeq" id="WP_252779502.1">
    <property type="nucleotide sequence ID" value="NZ_CP097478.1"/>
</dbReference>
<sequence>MLTIEQALALVLLAKKQPRRPRSLTNLVRGKRTVATLYWGFRYQWLGMLGIGRYLAIQELPFASLRHQQLVAVDHEQDYLTTAGLNQQQALFQHLPLQWQAEFQTTDLQRLKSRLLLLTQVISEFDHHENHYFAVRTPMRERVWVKNYFFQLVHTKRLAQFQADLTAFLATLPTPAAQVVSHELVGYHNNGWTREQIAQALRLNPLAVAFIELAALAQLVRWNRNQPAGTLAPLSQGLQKDLITKKARQTLQLYQTWHDVKRVAAQQHIKSSTVDEHLLETAIYVPLAQFPYSDFVSPKEVQRLVKQDGNNVDDWQFQSEQAGGLSFFQFRLIQIWLTKLARKEAGHGSANATVTE</sequence>
<reference evidence="2" key="1">
    <citation type="submission" date="2022-05" db="EMBL/GenBank/DDBJ databases">
        <authorList>
            <person name="Oliphant S.A."/>
            <person name="Watson-Haigh N.S."/>
            <person name="Sumby K.M."/>
            <person name="Gardner J.M."/>
            <person name="Jiranek V."/>
        </authorList>
    </citation>
    <scope>NUCLEOTIDE SEQUENCE</scope>
    <source>
        <strain evidence="2">Ru20-1</strain>
    </source>
</reference>
<evidence type="ECO:0000259" key="1">
    <source>
        <dbReference type="Pfam" id="PF14493"/>
    </source>
</evidence>
<dbReference type="EMBL" id="CP097478">
    <property type="protein sequence ID" value="USS92752.1"/>
    <property type="molecule type" value="Genomic_DNA"/>
</dbReference>
<proteinExistence type="predicted"/>
<evidence type="ECO:0000313" key="2">
    <source>
        <dbReference type="EMBL" id="USS92752.1"/>
    </source>
</evidence>
<evidence type="ECO:0000313" key="3">
    <source>
        <dbReference type="Proteomes" id="UP001057532"/>
    </source>
</evidence>
<name>A0ABY5C1V9_9LACO</name>
<dbReference type="Proteomes" id="UP001057532">
    <property type="component" value="Chromosome"/>
</dbReference>